<organism evidence="2 3">
    <name type="scientific">Cladophialophora yegresii CBS 114405</name>
    <dbReference type="NCBI Taxonomy" id="1182544"/>
    <lineage>
        <taxon>Eukaryota</taxon>
        <taxon>Fungi</taxon>
        <taxon>Dikarya</taxon>
        <taxon>Ascomycota</taxon>
        <taxon>Pezizomycotina</taxon>
        <taxon>Eurotiomycetes</taxon>
        <taxon>Chaetothyriomycetidae</taxon>
        <taxon>Chaetothyriales</taxon>
        <taxon>Herpotrichiellaceae</taxon>
        <taxon>Cladophialophora</taxon>
    </lineage>
</organism>
<accession>W9WK93</accession>
<evidence type="ECO:0000313" key="2">
    <source>
        <dbReference type="EMBL" id="EXJ65041.1"/>
    </source>
</evidence>
<feature type="region of interest" description="Disordered" evidence="1">
    <location>
        <begin position="263"/>
        <end position="289"/>
    </location>
</feature>
<dbReference type="AlphaFoldDB" id="W9WK93"/>
<name>W9WK93_9EURO</name>
<sequence>MSYKERHDVAFAARFKNNNEGHALYTPVKSSDLRPGACGYFDYDGKWQTIIHLTDQTALEAGNWPPAPDIALKPDPLKENWGAMISRNDFEVNLKAAGGVSVPTAPVGGTLKAEYTLKSSSGAILVAEGSVTHNELTPTACDSAKAWFVNSAERILKNKDKGIFNYIWRSMFEKRGIEEEKGIWVVTKTYTASRRAVALLQTRESSVSFGLDLGLHGAGIQAPEAAWWTSNKEQVWKIAPETAQDGSIPLFMSGWYWRPSMFSRKPDPTAKKPDQKRFLGGPEADKPLTFVLPVDDDEEQEITLSLEQIGNFEVSDANEEHGHGDTDSDASESEEE</sequence>
<dbReference type="OrthoDB" id="2883672at2759"/>
<evidence type="ECO:0000256" key="1">
    <source>
        <dbReference type="SAM" id="MobiDB-lite"/>
    </source>
</evidence>
<feature type="region of interest" description="Disordered" evidence="1">
    <location>
        <begin position="308"/>
        <end position="336"/>
    </location>
</feature>
<gene>
    <name evidence="2" type="ORF">A1O7_01380</name>
</gene>
<feature type="compositionally biased region" description="Basic and acidic residues" evidence="1">
    <location>
        <begin position="264"/>
        <end position="277"/>
    </location>
</feature>
<reference evidence="2 3" key="1">
    <citation type="submission" date="2013-03" db="EMBL/GenBank/DDBJ databases">
        <title>The Genome Sequence of Cladophialophora yegresii CBS 114405.</title>
        <authorList>
            <consortium name="The Broad Institute Genomics Platform"/>
            <person name="Cuomo C."/>
            <person name="de Hoog S."/>
            <person name="Gorbushina A."/>
            <person name="Walker B."/>
            <person name="Young S.K."/>
            <person name="Zeng Q."/>
            <person name="Gargeya S."/>
            <person name="Fitzgerald M."/>
            <person name="Haas B."/>
            <person name="Abouelleil A."/>
            <person name="Allen A.W."/>
            <person name="Alvarado L."/>
            <person name="Arachchi H.M."/>
            <person name="Berlin A.M."/>
            <person name="Chapman S.B."/>
            <person name="Gainer-Dewar J."/>
            <person name="Goldberg J."/>
            <person name="Griggs A."/>
            <person name="Gujja S."/>
            <person name="Hansen M."/>
            <person name="Howarth C."/>
            <person name="Imamovic A."/>
            <person name="Ireland A."/>
            <person name="Larimer J."/>
            <person name="McCowan C."/>
            <person name="Murphy C."/>
            <person name="Pearson M."/>
            <person name="Poon T.W."/>
            <person name="Priest M."/>
            <person name="Roberts A."/>
            <person name="Saif S."/>
            <person name="Shea T."/>
            <person name="Sisk P."/>
            <person name="Sykes S."/>
            <person name="Wortman J."/>
            <person name="Nusbaum C."/>
            <person name="Birren B."/>
        </authorList>
    </citation>
    <scope>NUCLEOTIDE SEQUENCE [LARGE SCALE GENOMIC DNA]</scope>
    <source>
        <strain evidence="2 3">CBS 114405</strain>
    </source>
</reference>
<dbReference type="eggNOG" id="ENOG502RPEV">
    <property type="taxonomic scope" value="Eukaryota"/>
</dbReference>
<keyword evidence="3" id="KW-1185">Reference proteome</keyword>
<protein>
    <submittedName>
        <fullName evidence="2">Uncharacterized protein</fullName>
    </submittedName>
</protein>
<dbReference type="VEuPathDB" id="FungiDB:A1O7_01380"/>
<proteinExistence type="predicted"/>
<dbReference type="RefSeq" id="XP_007753608.1">
    <property type="nucleotide sequence ID" value="XM_007755418.1"/>
</dbReference>
<comment type="caution">
    <text evidence="2">The sequence shown here is derived from an EMBL/GenBank/DDBJ whole genome shotgun (WGS) entry which is preliminary data.</text>
</comment>
<dbReference type="EMBL" id="AMGW01000001">
    <property type="protein sequence ID" value="EXJ65041.1"/>
    <property type="molecule type" value="Genomic_DNA"/>
</dbReference>
<evidence type="ECO:0000313" key="3">
    <source>
        <dbReference type="Proteomes" id="UP000019473"/>
    </source>
</evidence>
<dbReference type="HOGENOM" id="CLU_060580_0_0_1"/>
<dbReference type="GeneID" id="19175993"/>
<dbReference type="Proteomes" id="UP000019473">
    <property type="component" value="Unassembled WGS sequence"/>
</dbReference>
<feature type="compositionally biased region" description="Acidic residues" evidence="1">
    <location>
        <begin position="327"/>
        <end position="336"/>
    </location>
</feature>